<feature type="domain" description="tRNA(Ile)-lysidine synthase substrate-binding" evidence="9">
    <location>
        <begin position="278"/>
        <end position="349"/>
    </location>
</feature>
<gene>
    <name evidence="7" type="primary">tilS</name>
    <name evidence="10" type="ORF">DFP82_101307</name>
</gene>
<evidence type="ECO:0000256" key="3">
    <source>
        <dbReference type="ARBA" id="ARBA00022694"/>
    </source>
</evidence>
<keyword evidence="11" id="KW-1185">Reference proteome</keyword>
<keyword evidence="5 7" id="KW-0067">ATP-binding</keyword>
<dbReference type="Proteomes" id="UP000247746">
    <property type="component" value="Unassembled WGS sequence"/>
</dbReference>
<name>A0A2V4ULD6_9GAMM</name>
<dbReference type="Pfam" id="PF09179">
    <property type="entry name" value="TilS"/>
    <property type="match status" value="1"/>
</dbReference>
<comment type="similarity">
    <text evidence="7">Belongs to the tRNA(Ile)-lysidine synthase family.</text>
</comment>
<evidence type="ECO:0000256" key="5">
    <source>
        <dbReference type="ARBA" id="ARBA00022840"/>
    </source>
</evidence>
<dbReference type="Gene3D" id="3.40.50.620">
    <property type="entry name" value="HUPs"/>
    <property type="match status" value="1"/>
</dbReference>
<dbReference type="PANTHER" id="PTHR43033">
    <property type="entry name" value="TRNA(ILE)-LYSIDINE SYNTHASE-RELATED"/>
    <property type="match status" value="1"/>
</dbReference>
<evidence type="ECO:0000256" key="1">
    <source>
        <dbReference type="ARBA" id="ARBA00022490"/>
    </source>
</evidence>
<evidence type="ECO:0000313" key="11">
    <source>
        <dbReference type="Proteomes" id="UP000247746"/>
    </source>
</evidence>
<evidence type="ECO:0000313" key="10">
    <source>
        <dbReference type="EMBL" id="PYE40987.1"/>
    </source>
</evidence>
<dbReference type="GO" id="GO:0006400">
    <property type="term" value="P:tRNA modification"/>
    <property type="evidence" value="ECO:0007669"/>
    <property type="project" value="UniProtKB-UniRule"/>
</dbReference>
<dbReference type="EMBL" id="QJSU01000001">
    <property type="protein sequence ID" value="PYE40987.1"/>
    <property type="molecule type" value="Genomic_DNA"/>
</dbReference>
<dbReference type="PANTHER" id="PTHR43033:SF1">
    <property type="entry name" value="TRNA(ILE)-LYSIDINE SYNTHASE-RELATED"/>
    <property type="match status" value="1"/>
</dbReference>
<organism evidence="10 11">
    <name type="scientific">Psychrobacter fozii</name>
    <dbReference type="NCBI Taxonomy" id="198480"/>
    <lineage>
        <taxon>Bacteria</taxon>
        <taxon>Pseudomonadati</taxon>
        <taxon>Pseudomonadota</taxon>
        <taxon>Gammaproteobacteria</taxon>
        <taxon>Moraxellales</taxon>
        <taxon>Moraxellaceae</taxon>
        <taxon>Psychrobacter</taxon>
    </lineage>
</organism>
<comment type="domain">
    <text evidence="7">The N-terminal region contains the highly conserved SGGXDS motif, predicted to be a P-loop motif involved in ATP binding.</text>
</comment>
<dbReference type="AlphaFoldDB" id="A0A2V4ULD6"/>
<dbReference type="InterPro" id="IPR012795">
    <property type="entry name" value="tRNA_Ile_lys_synt_N"/>
</dbReference>
<comment type="subcellular location">
    <subcellularLocation>
        <location evidence="7">Cytoplasm</location>
    </subcellularLocation>
</comment>
<dbReference type="SUPFAM" id="SSF82829">
    <property type="entry name" value="MesJ substrate recognition domain-like"/>
    <property type="match status" value="1"/>
</dbReference>
<evidence type="ECO:0000256" key="7">
    <source>
        <dbReference type="HAMAP-Rule" id="MF_01161"/>
    </source>
</evidence>
<evidence type="ECO:0000259" key="9">
    <source>
        <dbReference type="Pfam" id="PF09179"/>
    </source>
</evidence>
<protein>
    <recommendedName>
        <fullName evidence="7">tRNA(Ile)-lysidine synthase</fullName>
        <ecNumber evidence="7">6.3.4.19</ecNumber>
    </recommendedName>
    <alternativeName>
        <fullName evidence="7">tRNA(Ile)-2-lysyl-cytidine synthase</fullName>
    </alternativeName>
    <alternativeName>
        <fullName evidence="7">tRNA(Ile)-lysidine synthetase</fullName>
    </alternativeName>
</protein>
<dbReference type="OrthoDB" id="9807403at2"/>
<dbReference type="Pfam" id="PF01171">
    <property type="entry name" value="ATP_bind_3"/>
    <property type="match status" value="1"/>
</dbReference>
<evidence type="ECO:0000256" key="2">
    <source>
        <dbReference type="ARBA" id="ARBA00022598"/>
    </source>
</evidence>
<feature type="binding site" evidence="7">
    <location>
        <begin position="48"/>
        <end position="53"/>
    </location>
    <ligand>
        <name>ATP</name>
        <dbReference type="ChEBI" id="CHEBI:30616"/>
    </ligand>
</feature>
<keyword evidence="3 7" id="KW-0819">tRNA processing</keyword>
<dbReference type="InterPro" id="IPR012094">
    <property type="entry name" value="tRNA_Ile_lys_synt"/>
</dbReference>
<keyword evidence="2 7" id="KW-0436">Ligase</keyword>
<evidence type="ECO:0000256" key="4">
    <source>
        <dbReference type="ARBA" id="ARBA00022741"/>
    </source>
</evidence>
<accession>A0A2V4ULD6</accession>
<evidence type="ECO:0000256" key="6">
    <source>
        <dbReference type="ARBA" id="ARBA00048539"/>
    </source>
</evidence>
<dbReference type="Gene3D" id="1.20.59.20">
    <property type="match status" value="1"/>
</dbReference>
<dbReference type="CDD" id="cd01992">
    <property type="entry name" value="TilS_N"/>
    <property type="match status" value="1"/>
</dbReference>
<dbReference type="SUPFAM" id="SSF52402">
    <property type="entry name" value="Adenine nucleotide alpha hydrolases-like"/>
    <property type="match status" value="1"/>
</dbReference>
<reference evidence="10 11" key="1">
    <citation type="submission" date="2018-06" db="EMBL/GenBank/DDBJ databases">
        <title>Genomic Encyclopedia of Type Strains, Phase III (KMG-III): the genomes of soil and plant-associated and newly described type strains.</title>
        <authorList>
            <person name="Whitman W."/>
        </authorList>
    </citation>
    <scope>NUCLEOTIDE SEQUENCE [LARGE SCALE GENOMIC DNA]</scope>
    <source>
        <strain evidence="10 11">CECT 5889</strain>
    </source>
</reference>
<dbReference type="InterPro" id="IPR015262">
    <property type="entry name" value="tRNA_Ile_lys_synt_subst-bd"/>
</dbReference>
<dbReference type="GO" id="GO:0005524">
    <property type="term" value="F:ATP binding"/>
    <property type="evidence" value="ECO:0007669"/>
    <property type="project" value="UniProtKB-UniRule"/>
</dbReference>
<comment type="function">
    <text evidence="7">Ligates lysine onto the cytidine present at position 34 of the AUA codon-specific tRNA(Ile) that contains the anticodon CAU, in an ATP-dependent manner. Cytidine is converted to lysidine, thus changing the amino acid specificity of the tRNA from methionine to isoleucine.</text>
</comment>
<sequence>MTSSAILSYSIEPVAELPADDKLAAALLSSLAEYDEQLHGRRIWLACSGGRDSLALAALCVQLYRQGKLPFLPQLLHVNHGLQADSSAWAAHVADWAAAQKIPCYILRAQVNGHDEQAARQARYEVMRAHINQGDVLLLGHHADDQAETVLMRLIQGAGVNGLSGMQPWRVQRQGGQHNILWRPWLTIQRARISAYAQRLQLPYIDDPTNDTGDNVRSGLRRDIMPVLASYNPNVIDNIARSAQLLSEAQASVSAQAATDLQQIAVASLQLPSAQQVLNIDDLHKLPLYRQRQLLHYWLGQDEPLPPAKQLVDDVLLLSQRDDHDHQTEFFWQGRKQSYTIRRYRQQLYRLSNKWLTWLQLSLIEQAEMLPQPFSPEFNAADEQPILTTLRSDDNFIWQVQVLANVVARLLDHDQHEALLKSSRTAMLKIAPLGRKQRVQTALASRPQSGKKLYQTLGIPSWLRDSLVVISVDFIDEKMTENESPIALPIFLLSPFDRWVLSVDNLKTDTPSHQLTDLIKSNLSPEKDAKNRTD</sequence>
<dbReference type="GO" id="GO:0005737">
    <property type="term" value="C:cytoplasm"/>
    <property type="evidence" value="ECO:0007669"/>
    <property type="project" value="UniProtKB-SubCell"/>
</dbReference>
<keyword evidence="1 7" id="KW-0963">Cytoplasm</keyword>
<proteinExistence type="inferred from homology"/>
<dbReference type="HAMAP" id="MF_01161">
    <property type="entry name" value="tRNA_Ile_lys_synt"/>
    <property type="match status" value="1"/>
</dbReference>
<feature type="domain" description="tRNA(Ile)-lysidine/2-thiocytidine synthase N-terminal" evidence="8">
    <location>
        <begin position="43"/>
        <end position="222"/>
    </location>
</feature>
<dbReference type="EC" id="6.3.4.19" evidence="7"/>
<dbReference type="InterPro" id="IPR011063">
    <property type="entry name" value="TilS/TtcA_N"/>
</dbReference>
<dbReference type="InterPro" id="IPR014729">
    <property type="entry name" value="Rossmann-like_a/b/a_fold"/>
</dbReference>
<comment type="catalytic activity">
    <reaction evidence="6 7">
        <text>cytidine(34) in tRNA(Ile2) + L-lysine + ATP = lysidine(34) in tRNA(Ile2) + AMP + diphosphate + H(+)</text>
        <dbReference type="Rhea" id="RHEA:43744"/>
        <dbReference type="Rhea" id="RHEA-COMP:10625"/>
        <dbReference type="Rhea" id="RHEA-COMP:10670"/>
        <dbReference type="ChEBI" id="CHEBI:15378"/>
        <dbReference type="ChEBI" id="CHEBI:30616"/>
        <dbReference type="ChEBI" id="CHEBI:32551"/>
        <dbReference type="ChEBI" id="CHEBI:33019"/>
        <dbReference type="ChEBI" id="CHEBI:82748"/>
        <dbReference type="ChEBI" id="CHEBI:83665"/>
        <dbReference type="ChEBI" id="CHEBI:456215"/>
        <dbReference type="EC" id="6.3.4.19"/>
    </reaction>
</comment>
<keyword evidence="4 7" id="KW-0547">Nucleotide-binding</keyword>
<comment type="caution">
    <text evidence="10">The sequence shown here is derived from an EMBL/GenBank/DDBJ whole genome shotgun (WGS) entry which is preliminary data.</text>
</comment>
<dbReference type="NCBIfam" id="TIGR02432">
    <property type="entry name" value="lysidine_TilS_N"/>
    <property type="match status" value="1"/>
</dbReference>
<dbReference type="GO" id="GO:0032267">
    <property type="term" value="F:tRNA(Ile)-lysidine synthase activity"/>
    <property type="evidence" value="ECO:0007669"/>
    <property type="project" value="UniProtKB-EC"/>
</dbReference>
<evidence type="ECO:0000259" key="8">
    <source>
        <dbReference type="Pfam" id="PF01171"/>
    </source>
</evidence>
<dbReference type="RefSeq" id="WP_110921957.1">
    <property type="nucleotide sequence ID" value="NZ_QJSU01000001.1"/>
</dbReference>